<evidence type="ECO:0000313" key="7">
    <source>
        <dbReference type="Proteomes" id="UP000031563"/>
    </source>
</evidence>
<dbReference type="InterPro" id="IPR004561">
    <property type="entry name" value="IsoChor_synthase"/>
</dbReference>
<comment type="similarity">
    <text evidence="2 4">Belongs to the isochorismate synthase family.</text>
</comment>
<gene>
    <name evidence="4" type="primary">menF</name>
    <name evidence="6" type="ORF">QY95_00411</name>
</gene>
<dbReference type="Proteomes" id="UP000031563">
    <property type="component" value="Unassembled WGS sequence"/>
</dbReference>
<comment type="catalytic activity">
    <reaction evidence="1 4">
        <text>chorismate = isochorismate</text>
        <dbReference type="Rhea" id="RHEA:18985"/>
        <dbReference type="ChEBI" id="CHEBI:29748"/>
        <dbReference type="ChEBI" id="CHEBI:29780"/>
        <dbReference type="EC" id="5.4.4.2"/>
    </reaction>
</comment>
<dbReference type="HAMAP" id="MF_01935">
    <property type="entry name" value="MenF"/>
    <property type="match status" value="1"/>
</dbReference>
<evidence type="ECO:0000256" key="4">
    <source>
        <dbReference type="HAMAP-Rule" id="MF_01935"/>
    </source>
</evidence>
<feature type="domain" description="Chorismate-utilising enzyme C-terminal" evidence="5">
    <location>
        <begin position="203"/>
        <end position="457"/>
    </location>
</feature>
<dbReference type="PANTHER" id="PTHR42839:SF1">
    <property type="entry name" value="ISOCHORISMATE SYNTHASE MENF"/>
    <property type="match status" value="1"/>
</dbReference>
<dbReference type="InterPro" id="IPR015890">
    <property type="entry name" value="Chorismate_C"/>
</dbReference>
<comment type="cofactor">
    <cofactor evidence="4">
        <name>Mg(2+)</name>
        <dbReference type="ChEBI" id="CHEBI:18420"/>
    </cofactor>
</comment>
<dbReference type="EMBL" id="JWIR02000015">
    <property type="protein sequence ID" value="KKB42062.1"/>
    <property type="molecule type" value="Genomic_DNA"/>
</dbReference>
<dbReference type="RefSeq" id="WP_040037859.1">
    <property type="nucleotide sequence ID" value="NZ_JWIQ02000089.1"/>
</dbReference>
<keyword evidence="7" id="KW-1185">Reference proteome</keyword>
<dbReference type="SUPFAM" id="SSF56322">
    <property type="entry name" value="ADC synthase"/>
    <property type="match status" value="1"/>
</dbReference>
<protein>
    <recommendedName>
        <fullName evidence="4">Isochorismate synthase MenF</fullName>
        <ecNumber evidence="4">5.4.4.2</ecNumber>
    </recommendedName>
    <alternativeName>
        <fullName evidence="4">Isochorismate mutase</fullName>
    </alternativeName>
</protein>
<feature type="active site" description="Proton donor" evidence="4">
    <location>
        <position position="274"/>
    </location>
</feature>
<proteinExistence type="inferred from homology"/>
<evidence type="ECO:0000256" key="1">
    <source>
        <dbReference type="ARBA" id="ARBA00000799"/>
    </source>
</evidence>
<sequence length="471" mass="52892">MSTIKSEPIKAAFTKLVRQKPMNKQPALFSYVEKVDWIDPLLFYKNGASVYKGERFFWKDRDGQVEMVGLGNIYTLRSEEGDEARYEEVEKKWNNMIKCAVVHNPYTALGTGPALFGGFSFDPNRPQAEEWAKFSSAFFYLPEYMLTVYEGNCYITINILCRPEELHSLIDHLESRKDEVLTHTDTTALELPASLLKKEEYHQAQWIKGVNEAVERMEADTELKKVVLARKIVASFDQAVSHDGVLERLIAQQPDSFIFSLEAMDSCFLGASPERLVRKRGEKVLSTCLAGSIKRSKNPEEDEALGKELLNDEKNRKEHDYVVQMIKEEMEGLCKHVSIPSAPELMKVRDIQHLHTPVVGLTEAACSILQFVEKLHPTPALGGLPNDKALPIIRQLEGMDRGLYGAPVGWVDSQGNGEFAVAIRSGLLEKEKAFLYAGCGIVADSDPDSELAETQIKFRPMLRALGGSSDE</sequence>
<dbReference type="GO" id="GO:0009697">
    <property type="term" value="P:salicylic acid biosynthetic process"/>
    <property type="evidence" value="ECO:0007669"/>
    <property type="project" value="TreeGrafter"/>
</dbReference>
<dbReference type="GO" id="GO:0008909">
    <property type="term" value="F:isochorismate synthase activity"/>
    <property type="evidence" value="ECO:0007669"/>
    <property type="project" value="UniProtKB-UniRule"/>
</dbReference>
<accession>A0A0F5IA81</accession>
<name>A0A0F5IA81_BACTR</name>
<evidence type="ECO:0000259" key="5">
    <source>
        <dbReference type="Pfam" id="PF00425"/>
    </source>
</evidence>
<evidence type="ECO:0000313" key="6">
    <source>
        <dbReference type="EMBL" id="KKB42062.1"/>
    </source>
</evidence>
<keyword evidence="4" id="KW-0479">Metal-binding</keyword>
<dbReference type="GO" id="GO:0009234">
    <property type="term" value="P:menaquinone biosynthetic process"/>
    <property type="evidence" value="ECO:0007669"/>
    <property type="project" value="UniProtKB-UniRule"/>
</dbReference>
<keyword evidence="4" id="KW-0460">Magnesium</keyword>
<dbReference type="InterPro" id="IPR019999">
    <property type="entry name" value="Anth_synth_I-like"/>
</dbReference>
<dbReference type="EC" id="5.4.4.2" evidence="4"/>
<dbReference type="PRINTS" id="PR00095">
    <property type="entry name" value="ANTSNTHASEI"/>
</dbReference>
<dbReference type="UniPathway" id="UPA01057">
    <property type="reaction ID" value="UER00163"/>
</dbReference>
<dbReference type="NCBIfam" id="TIGR00543">
    <property type="entry name" value="isochor_syn"/>
    <property type="match status" value="1"/>
</dbReference>
<keyword evidence="4" id="KW-0474">Menaquinone biosynthesis</keyword>
<dbReference type="STRING" id="1221996.QY95_00411"/>
<feature type="active site" description="Proton acceptor" evidence="4">
    <location>
        <position position="225"/>
    </location>
</feature>
<dbReference type="InterPro" id="IPR005801">
    <property type="entry name" value="ADC_synthase"/>
</dbReference>
<dbReference type="InterPro" id="IPR034681">
    <property type="entry name" value="MenF"/>
</dbReference>
<evidence type="ECO:0000256" key="3">
    <source>
        <dbReference type="ARBA" id="ARBA00023235"/>
    </source>
</evidence>
<feature type="binding site" evidence="4">
    <location>
        <position position="318"/>
    </location>
    <ligand>
        <name>Mg(2+)</name>
        <dbReference type="ChEBI" id="CHEBI:18420"/>
    </ligand>
</feature>
<comment type="caution">
    <text evidence="6">The sequence shown here is derived from an EMBL/GenBank/DDBJ whole genome shotgun (WGS) entry which is preliminary data.</text>
</comment>
<evidence type="ECO:0000256" key="2">
    <source>
        <dbReference type="ARBA" id="ARBA00005297"/>
    </source>
</evidence>
<dbReference type="PANTHER" id="PTHR42839">
    <property type="entry name" value="ISOCHORISMATE SYNTHASE ENTC"/>
    <property type="match status" value="1"/>
</dbReference>
<keyword evidence="3 4" id="KW-0413">Isomerase</keyword>
<dbReference type="GO" id="GO:0000287">
    <property type="term" value="F:magnesium ion binding"/>
    <property type="evidence" value="ECO:0007669"/>
    <property type="project" value="UniProtKB-UniRule"/>
</dbReference>
<dbReference type="Pfam" id="PF00425">
    <property type="entry name" value="Chorismate_bind"/>
    <property type="match status" value="1"/>
</dbReference>
<dbReference type="AlphaFoldDB" id="A0A0F5IA81"/>
<dbReference type="UniPathway" id="UPA00079"/>
<comment type="function">
    <text evidence="4">Catalyzes the conversion of chorismate to isochorismate.</text>
</comment>
<feature type="binding site" evidence="4">
    <location>
        <position position="453"/>
    </location>
    <ligand>
        <name>Mg(2+)</name>
        <dbReference type="ChEBI" id="CHEBI:18420"/>
    </ligand>
</feature>
<comment type="pathway">
    <text evidence="4">Quinol/quinone metabolism; 1,4-dihydroxy-2-naphthoate biosynthesis; 1,4-dihydroxy-2-naphthoate from chorismate: step 1/7.</text>
</comment>
<dbReference type="Gene3D" id="3.60.120.10">
    <property type="entry name" value="Anthranilate synthase"/>
    <property type="match status" value="1"/>
</dbReference>
<organism evidence="6 7">
    <name type="scientific">Bacillus thermotolerans</name>
    <name type="common">Quasibacillus thermotolerans</name>
    <dbReference type="NCBI Taxonomy" id="1221996"/>
    <lineage>
        <taxon>Bacteria</taxon>
        <taxon>Bacillati</taxon>
        <taxon>Bacillota</taxon>
        <taxon>Bacilli</taxon>
        <taxon>Bacillales</taxon>
        <taxon>Bacillaceae</taxon>
        <taxon>Bacillus</taxon>
    </lineage>
</organism>
<reference evidence="6" key="1">
    <citation type="submission" date="2015-02" db="EMBL/GenBank/DDBJ databases">
        <title>Genome Assembly of Bacillaceae bacterium MTCC 8252.</title>
        <authorList>
            <person name="Verma A."/>
            <person name="Khatri I."/>
            <person name="Mual P."/>
            <person name="Subramanian S."/>
            <person name="Krishnamurthi S."/>
        </authorList>
    </citation>
    <scope>NUCLEOTIDE SEQUENCE [LARGE SCALE GENOMIC DNA]</scope>
    <source>
        <strain evidence="6">MTCC 8252</strain>
    </source>
</reference>
<comment type="pathway">
    <text evidence="4">Quinol/quinone metabolism; menaquinone biosynthesis.</text>
</comment>